<name>A0A1M6STZ4_9CLOT</name>
<feature type="signal peptide" evidence="1">
    <location>
        <begin position="1"/>
        <end position="28"/>
    </location>
</feature>
<accession>A0A1M6STZ4</accession>
<gene>
    <name evidence="3" type="ORF">SAMN02745163_03874</name>
</gene>
<dbReference type="GO" id="GO:0000272">
    <property type="term" value="P:polysaccharide catabolic process"/>
    <property type="evidence" value="ECO:0007669"/>
    <property type="project" value="InterPro"/>
</dbReference>
<dbReference type="InterPro" id="IPR008964">
    <property type="entry name" value="Invasin/intimin_cell_adhesion"/>
</dbReference>
<dbReference type="STRING" id="1121302.SAMN02745163_03874"/>
<feature type="chain" id="PRO_5013314255" evidence="1">
    <location>
        <begin position="29"/>
        <end position="473"/>
    </location>
</feature>
<keyword evidence="1" id="KW-0732">Signal</keyword>
<feature type="domain" description="BIG2" evidence="2">
    <location>
        <begin position="190"/>
        <end position="267"/>
    </location>
</feature>
<dbReference type="Gene3D" id="2.60.40.680">
    <property type="match status" value="1"/>
</dbReference>
<dbReference type="InterPro" id="IPR002102">
    <property type="entry name" value="Cohesin_dom"/>
</dbReference>
<proteinExistence type="predicted"/>
<dbReference type="InterPro" id="IPR008965">
    <property type="entry name" value="CBM2/CBM3_carb-bd_dom_sf"/>
</dbReference>
<dbReference type="AlphaFoldDB" id="A0A1M6STZ4"/>
<organism evidence="3 4">
    <name type="scientific">Clostridium cavendishii DSM 21758</name>
    <dbReference type="NCBI Taxonomy" id="1121302"/>
    <lineage>
        <taxon>Bacteria</taxon>
        <taxon>Bacillati</taxon>
        <taxon>Bacillota</taxon>
        <taxon>Clostridia</taxon>
        <taxon>Eubacteriales</taxon>
        <taxon>Clostridiaceae</taxon>
        <taxon>Clostridium</taxon>
    </lineage>
</organism>
<dbReference type="Pfam" id="PF00963">
    <property type="entry name" value="Cohesin"/>
    <property type="match status" value="1"/>
</dbReference>
<keyword evidence="4" id="KW-1185">Reference proteome</keyword>
<evidence type="ECO:0000259" key="2">
    <source>
        <dbReference type="SMART" id="SM00635"/>
    </source>
</evidence>
<evidence type="ECO:0000313" key="3">
    <source>
        <dbReference type="EMBL" id="SHK48038.1"/>
    </source>
</evidence>
<dbReference type="SMART" id="SM00635">
    <property type="entry name" value="BID_2"/>
    <property type="match status" value="1"/>
</dbReference>
<reference evidence="3 4" key="1">
    <citation type="submission" date="2016-11" db="EMBL/GenBank/DDBJ databases">
        <authorList>
            <person name="Jaros S."/>
            <person name="Januszkiewicz K."/>
            <person name="Wedrychowicz H."/>
        </authorList>
    </citation>
    <scope>NUCLEOTIDE SEQUENCE [LARGE SCALE GENOMIC DNA]</scope>
    <source>
        <strain evidence="3 4">DSM 21758</strain>
    </source>
</reference>
<evidence type="ECO:0000256" key="1">
    <source>
        <dbReference type="SAM" id="SignalP"/>
    </source>
</evidence>
<dbReference type="SUPFAM" id="SSF49384">
    <property type="entry name" value="Carbohydrate-binding domain"/>
    <property type="match status" value="1"/>
</dbReference>
<dbReference type="CDD" id="cd08547">
    <property type="entry name" value="Type_II_cohesin"/>
    <property type="match status" value="1"/>
</dbReference>
<dbReference type="SUPFAM" id="SSF49373">
    <property type="entry name" value="Invasin/intimin cell-adhesion fragments"/>
    <property type="match status" value="1"/>
</dbReference>
<dbReference type="GO" id="GO:0030246">
    <property type="term" value="F:carbohydrate binding"/>
    <property type="evidence" value="ECO:0007669"/>
    <property type="project" value="InterPro"/>
</dbReference>
<dbReference type="OrthoDB" id="1738626at2"/>
<dbReference type="Proteomes" id="UP000184310">
    <property type="component" value="Unassembled WGS sequence"/>
</dbReference>
<dbReference type="Gene3D" id="2.60.40.1080">
    <property type="match status" value="1"/>
</dbReference>
<dbReference type="Pfam" id="PF02368">
    <property type="entry name" value="Big_2"/>
    <property type="match status" value="1"/>
</dbReference>
<dbReference type="RefSeq" id="WP_072991988.1">
    <property type="nucleotide sequence ID" value="NZ_FQZB01000018.1"/>
</dbReference>
<evidence type="ECO:0000313" key="4">
    <source>
        <dbReference type="Proteomes" id="UP000184310"/>
    </source>
</evidence>
<protein>
    <submittedName>
        <fullName evidence="3">Uncharacterized conserved protein YjdB, contains Ig-like domain</fullName>
    </submittedName>
</protein>
<dbReference type="InterPro" id="IPR003343">
    <property type="entry name" value="Big_2"/>
</dbReference>
<sequence length="473" mass="53181">MKKKISLVLSIILAFTFLAFTHPTSARAEDKDVVVGAKNLNDTTENSAKVGDQLLQPEKEWKRYDDTDSRILYNEGKTIVHNQFYQGSEREWIQSVKFRMVSDRLLLLGYVFSNYSDDIEVKIDNEVVEHFSAIGNNRNQVVLFKKDGLEFKEHYVEITNKKFNIRTETTPWIFVLDAIDISEKGSLKPYVDSITLDKSSINLLTGKTDKLTATVKPDNATNKEFEWSSSDEKIATIDKDGNIKAIEKGTATITAKFKGTDLKATCEVSVTEPSDESVTVESEIDRLSINKEFTTDIVLHAGKNICAEDIKISYNKDLFEYVGYEQIDGLRVNKEIKNIDAGNLRFIVSSLGKKNAINGDKSMIKLKFKAKAIGKGKVDVTQTRIADNGSIERDIAEDKCGEKEFTIVSDVNRDGEFSLLDLGIDSWYHGSDVKDTDTTKFDADVVVNGKIDDQDLDEITNQLIANPNYQPNK</sequence>
<dbReference type="EMBL" id="FQZB01000018">
    <property type="protein sequence ID" value="SHK48038.1"/>
    <property type="molecule type" value="Genomic_DNA"/>
</dbReference>